<dbReference type="Pfam" id="PF10173">
    <property type="entry name" value="Mit_KHE1"/>
    <property type="match status" value="1"/>
</dbReference>
<dbReference type="RefSeq" id="XP_066829143.1">
    <property type="nucleotide sequence ID" value="XM_066972179.1"/>
</dbReference>
<evidence type="ECO:0000313" key="1">
    <source>
        <dbReference type="EMBL" id="CAK9437827.1"/>
    </source>
</evidence>
<gene>
    <name evidence="1" type="ORF">LODBEIA_P22050</name>
</gene>
<dbReference type="EMBL" id="OZ022407">
    <property type="protein sequence ID" value="CAK9437827.1"/>
    <property type="molecule type" value="Genomic_DNA"/>
</dbReference>
<keyword evidence="2" id="KW-1185">Reference proteome</keyword>
<reference evidence="1 2" key="1">
    <citation type="submission" date="2024-03" db="EMBL/GenBank/DDBJ databases">
        <authorList>
            <person name="Brejova B."/>
        </authorList>
    </citation>
    <scope>NUCLEOTIDE SEQUENCE [LARGE SCALE GENOMIC DNA]</scope>
    <source>
        <strain evidence="1 2">CBS 14171</strain>
    </source>
</reference>
<evidence type="ECO:0000313" key="2">
    <source>
        <dbReference type="Proteomes" id="UP001497383"/>
    </source>
</evidence>
<sequence>MNVITGGRTSFSVVLRFPAVSQVKRFQHHQQGSGSSHILDKNAIYVLSLPLTTKESFIYCNHRPALLSATQASKLPWLTKIEAKLVGVATRIWTKMADSKSSINVKIVSLVKQLLAKIPYQESCLQSFPSKSAMIREVNEESLHLVHLNKDDSPVIVQSEVENLQIPSNQLSPIPLYHPSFQDPSTIIRQLHHFRDHSLHYHRKQAILCAVGIPLTFPLVLIPIVPNVPGFYLAYRVYCHIKALMGVRNLDYLLETPTKKDEEATVADTTHVSFKSLSEIAKIYDQFAPKDAMAELKRDDDESMVITSEVIDELADRLNLDSHVKEALTKALHSETARLKREIKVADQVE</sequence>
<proteinExistence type="predicted"/>
<name>A0ABP0ZM77_9ASCO</name>
<dbReference type="PANTHER" id="PTHR28062:SF1">
    <property type="entry name" value="TRANSMEMBRANE PROTEIN"/>
    <property type="match status" value="1"/>
</dbReference>
<dbReference type="InterPro" id="IPR018786">
    <property type="entry name" value="Mit_KHE1"/>
</dbReference>
<dbReference type="GeneID" id="92207401"/>
<evidence type="ECO:0008006" key="3">
    <source>
        <dbReference type="Google" id="ProtNLM"/>
    </source>
</evidence>
<accession>A0ABP0ZM77</accession>
<dbReference type="Proteomes" id="UP001497383">
    <property type="component" value="Chromosome 3"/>
</dbReference>
<organism evidence="1 2">
    <name type="scientific">Lodderomyces beijingensis</name>
    <dbReference type="NCBI Taxonomy" id="1775926"/>
    <lineage>
        <taxon>Eukaryota</taxon>
        <taxon>Fungi</taxon>
        <taxon>Dikarya</taxon>
        <taxon>Ascomycota</taxon>
        <taxon>Saccharomycotina</taxon>
        <taxon>Pichiomycetes</taxon>
        <taxon>Debaryomycetaceae</taxon>
        <taxon>Candida/Lodderomyces clade</taxon>
        <taxon>Lodderomyces</taxon>
    </lineage>
</organism>
<dbReference type="PANTHER" id="PTHR28062">
    <property type="entry name" value="K+-H+ EXCHANGE-LIKE PROTEIN"/>
    <property type="match status" value="1"/>
</dbReference>
<protein>
    <recommendedName>
        <fullName evidence="3">Letm1 RBD domain-containing protein</fullName>
    </recommendedName>
</protein>